<proteinExistence type="inferred from homology"/>
<dbReference type="PROSITE" id="PS51257">
    <property type="entry name" value="PROKAR_LIPOPROTEIN"/>
    <property type="match status" value="1"/>
</dbReference>
<dbReference type="Proteomes" id="UP000642809">
    <property type="component" value="Unassembled WGS sequence"/>
</dbReference>
<reference evidence="2" key="2">
    <citation type="submission" date="2020-09" db="EMBL/GenBank/DDBJ databases">
        <authorList>
            <person name="Sun Q."/>
            <person name="Kim S."/>
        </authorList>
    </citation>
    <scope>NUCLEOTIDE SEQUENCE</scope>
    <source>
        <strain evidence="2">KCTC 23224</strain>
    </source>
</reference>
<evidence type="ECO:0008006" key="4">
    <source>
        <dbReference type="Google" id="ProtNLM"/>
    </source>
</evidence>
<comment type="similarity">
    <text evidence="1">Belongs to the TolB family.</text>
</comment>
<organism evidence="2 3">
    <name type="scientific">Mongoliitalea lutea</name>
    <dbReference type="NCBI Taxonomy" id="849756"/>
    <lineage>
        <taxon>Bacteria</taxon>
        <taxon>Pseudomonadati</taxon>
        <taxon>Bacteroidota</taxon>
        <taxon>Cytophagia</taxon>
        <taxon>Cytophagales</taxon>
        <taxon>Cyclobacteriaceae</taxon>
        <taxon>Mongoliitalea</taxon>
    </lineage>
</organism>
<dbReference type="Pfam" id="PF07676">
    <property type="entry name" value="PD40"/>
    <property type="match status" value="2"/>
</dbReference>
<evidence type="ECO:0000313" key="2">
    <source>
        <dbReference type="EMBL" id="GHB38031.1"/>
    </source>
</evidence>
<dbReference type="RefSeq" id="WP_189581308.1">
    <property type="nucleotide sequence ID" value="NZ_BMYF01000010.1"/>
</dbReference>
<comment type="caution">
    <text evidence="2">The sequence shown here is derived from an EMBL/GenBank/DDBJ whole genome shotgun (WGS) entry which is preliminary data.</text>
</comment>
<accession>A0A8J3G5B7</accession>
<dbReference type="Gene3D" id="2.120.10.30">
    <property type="entry name" value="TolB, C-terminal domain"/>
    <property type="match status" value="2"/>
</dbReference>
<evidence type="ECO:0000256" key="1">
    <source>
        <dbReference type="ARBA" id="ARBA00009820"/>
    </source>
</evidence>
<gene>
    <name evidence="2" type="ORF">GCM10008106_19080</name>
</gene>
<keyword evidence="3" id="KW-1185">Reference proteome</keyword>
<dbReference type="EMBL" id="BMYF01000010">
    <property type="protein sequence ID" value="GHB38031.1"/>
    <property type="molecule type" value="Genomic_DNA"/>
</dbReference>
<dbReference type="InterPro" id="IPR011659">
    <property type="entry name" value="WD40"/>
</dbReference>
<evidence type="ECO:0000313" key="3">
    <source>
        <dbReference type="Proteomes" id="UP000642809"/>
    </source>
</evidence>
<dbReference type="SUPFAM" id="SSF82171">
    <property type="entry name" value="DPP6 N-terminal domain-like"/>
    <property type="match status" value="1"/>
</dbReference>
<reference evidence="2" key="1">
    <citation type="journal article" date="2014" name="Int. J. Syst. Evol. Microbiol.">
        <title>Complete genome sequence of Corynebacterium casei LMG S-19264T (=DSM 44701T), isolated from a smear-ripened cheese.</title>
        <authorList>
            <consortium name="US DOE Joint Genome Institute (JGI-PGF)"/>
            <person name="Walter F."/>
            <person name="Albersmeier A."/>
            <person name="Kalinowski J."/>
            <person name="Ruckert C."/>
        </authorList>
    </citation>
    <scope>NUCLEOTIDE SEQUENCE</scope>
    <source>
        <strain evidence="2">KCTC 23224</strain>
    </source>
</reference>
<dbReference type="InterPro" id="IPR011042">
    <property type="entry name" value="6-blade_b-propeller_TolB-like"/>
</dbReference>
<sequence>MRIDLKNRLFGLIIGVSFLFTLASCEERWDDPIPEGVSLARATLLSELTEEGNILLMWGNFRICNGWNCVPLAEASSYDLFLKRHGMQNFERLVRLSRGSNEYLFTDVDFGGTYEFFIRSNRAGRQEDSNTVMIVPGKSPEIEPIFDSDFGPHGILHPRLSPSGNQVAYVSDVRFTENGEERRALSLFIFDQQTQEHRLIRRNANQPNWSSDGKRLIYSVTAGSGQTPQGIRPSHLEIFNLDTEEFNLFSGGLHQQATPSFSKDDQEVFFYADSLVSGDFGVWKRDFAGNMTPVFTSFGDGVNLVTGLPVFRGLDVSRINEMVVADHLQLYNDFPVYHIFGFDGSRGGQKVDVLVSQWNDSAPSLSPFDPNKMAFVSDRSGIPQIWMLDMLTGAVNQVTFFGVTQSGMRVSEFGMGISWADNGRALVFPVRGTAGSTALVKATLVD</sequence>
<dbReference type="PANTHER" id="PTHR36842:SF1">
    <property type="entry name" value="PROTEIN TOLB"/>
    <property type="match status" value="1"/>
</dbReference>
<dbReference type="PANTHER" id="PTHR36842">
    <property type="entry name" value="PROTEIN TOLB HOMOLOG"/>
    <property type="match status" value="1"/>
</dbReference>
<dbReference type="AlphaFoldDB" id="A0A8J3G5B7"/>
<protein>
    <recommendedName>
        <fullName evidence="4">WD40-like Beta Propeller Repeat</fullName>
    </recommendedName>
</protein>
<name>A0A8J3G5B7_9BACT</name>